<evidence type="ECO:0000256" key="7">
    <source>
        <dbReference type="ARBA" id="ARBA00022490"/>
    </source>
</evidence>
<keyword evidence="20" id="KW-1185">Reference proteome</keyword>
<evidence type="ECO:0000256" key="12">
    <source>
        <dbReference type="ARBA" id="ARBA00023157"/>
    </source>
</evidence>
<dbReference type="Pfam" id="PF04790">
    <property type="entry name" value="Sarcoglycan_1"/>
    <property type="match status" value="1"/>
</dbReference>
<feature type="transmembrane region" description="Helical" evidence="16">
    <location>
        <begin position="478"/>
        <end position="498"/>
    </location>
</feature>
<feature type="region of interest" description="Disordered" evidence="15">
    <location>
        <begin position="1"/>
        <end position="21"/>
    </location>
</feature>
<comment type="subcellular location">
    <subcellularLocation>
        <location evidence="3">Cell membrane</location>
        <location evidence="3">Sarcolemma</location>
        <topology evidence="3">Single-pass type II membrane protein</topology>
    </subcellularLocation>
    <subcellularLocation>
        <location evidence="2">Cytoplasm</location>
        <location evidence="2">Cytoskeleton</location>
    </subcellularLocation>
    <subcellularLocation>
        <location evidence="1">Membrane</location>
        <topology evidence="1">Multi-pass membrane protein</topology>
    </subcellularLocation>
</comment>
<feature type="transmembrane region" description="Helical" evidence="16">
    <location>
        <begin position="326"/>
        <end position="343"/>
    </location>
</feature>
<protein>
    <submittedName>
        <fullName evidence="18">Putative tyrosine transporter</fullName>
    </submittedName>
</protein>
<feature type="transmembrane region" description="Helical" evidence="16">
    <location>
        <begin position="572"/>
        <end position="592"/>
    </location>
</feature>
<evidence type="ECO:0000256" key="14">
    <source>
        <dbReference type="ARBA" id="ARBA00023212"/>
    </source>
</evidence>
<sequence>MASLDNTFMRSASPQFSDDGDDSGMATLPIGDVSSYPQSTTHTYNPQRANYLPEKEKDYLKGRNTCAFWILVILLIILTIGNLALTLTIVGILRLGRGMQFMELVPEADTLARNMDARGSSGAMVVESTEMDVLTEEAIKSTGSHEGDDEAKPAAGDAPRASRLYLVGLHVKIAFLTICWVYFVWMLLVNGEKEVQFVGLTVPMDGREVQISSEPFVLLLNGPFHQDAERMGGYYLFVSAGTNGSGDVWRVPVVRDLEKSPPHTLRQSFIPPEGGVIRLWTNMSSGIFIRMGVDLAVFDEVHGVVYATLILIILYALIIWDVVHRTFAAILMSTLAIGVLAMLGDRPTAQEVISWIDYETILLLFSMMIFVSVMSETGIFDYAAVRTFQLTNGRIWPLIHGLCFVTLAISAFLDNVTTILLMTPITIRLCELMKLKPAPVLMAIVVHANIGGTATPVGDPPNVIITSNHFIATNGVTFLTFTSHMATGVIFVVVQTLLQLRMLFRDVNTLRMAVPEDIEKLKRELHIAPATEQPQLRRQLKKLSTRGIVNRDEYMRTLQELESLYSIRNKPLLIKSTICLAFIIILFFVQSIPSIHSISVAWVALLGMLLLLILHNVSNMEEILAKVEWATLLFFAAMFILMECLSRLGLIRWIGVQTERLILAVPSHYQLAMAIIIILWVSALVSAFVDSIPVTTMMVRIVVAMAQNPKLTLPLQPLVWALAFGPCLGGNGTLVGASANVVCAALAQQRGHIITFRAFLRFGFPLMLGSVLVTTGYLLLAHVVFSWH</sequence>
<feature type="transmembrane region" description="Helical" evidence="16">
    <location>
        <begin position="629"/>
        <end position="649"/>
    </location>
</feature>
<dbReference type="GO" id="GO:0005856">
    <property type="term" value="C:cytoskeleton"/>
    <property type="evidence" value="ECO:0007669"/>
    <property type="project" value="UniProtKB-SubCell"/>
</dbReference>
<evidence type="ECO:0000256" key="5">
    <source>
        <dbReference type="ARBA" id="ARBA00022448"/>
    </source>
</evidence>
<evidence type="ECO:0000256" key="9">
    <source>
        <dbReference type="ARBA" id="ARBA00022968"/>
    </source>
</evidence>
<evidence type="ECO:0000256" key="16">
    <source>
        <dbReference type="SAM" id="Phobius"/>
    </source>
</evidence>
<keyword evidence="13" id="KW-0325">Glycoprotein</keyword>
<dbReference type="PANTHER" id="PTHR43568">
    <property type="entry name" value="P PROTEIN"/>
    <property type="match status" value="1"/>
</dbReference>
<keyword evidence="5" id="KW-0813">Transport</keyword>
<feature type="transmembrane region" description="Helical" evidence="16">
    <location>
        <begin position="598"/>
        <end position="617"/>
    </location>
</feature>
<keyword evidence="11 16" id="KW-0472">Membrane</keyword>
<evidence type="ECO:0000256" key="10">
    <source>
        <dbReference type="ARBA" id="ARBA00022989"/>
    </source>
</evidence>
<dbReference type="InterPro" id="IPR006875">
    <property type="entry name" value="Sarcoglycan"/>
</dbReference>
<evidence type="ECO:0000256" key="3">
    <source>
        <dbReference type="ARBA" id="ARBA00004274"/>
    </source>
</evidence>
<dbReference type="GO" id="GO:0016012">
    <property type="term" value="C:sarcoglycan complex"/>
    <property type="evidence" value="ECO:0007669"/>
    <property type="project" value="InterPro"/>
</dbReference>
<feature type="domain" description="Citrate transporter-like" evidence="17">
    <location>
        <begin position="315"/>
        <end position="725"/>
    </location>
</feature>
<dbReference type="InterPro" id="IPR004680">
    <property type="entry name" value="Cit_transptr-like_dom"/>
</dbReference>
<keyword evidence="12" id="KW-1015">Disulfide bond</keyword>
<evidence type="ECO:0000256" key="4">
    <source>
        <dbReference type="ARBA" id="ARBA00007574"/>
    </source>
</evidence>
<evidence type="ECO:0000259" key="17">
    <source>
        <dbReference type="Pfam" id="PF03600"/>
    </source>
</evidence>
<dbReference type="EnsemblMetazoa" id="LLOJ001527-RA">
    <property type="protein sequence ID" value="LLOJ001527-PA"/>
    <property type="gene ID" value="LLOJ001527"/>
</dbReference>
<dbReference type="VEuPathDB" id="VectorBase:LLOJ001527"/>
<evidence type="ECO:0000256" key="6">
    <source>
        <dbReference type="ARBA" id="ARBA00022475"/>
    </source>
</evidence>
<dbReference type="EMBL" id="AJWK01005310">
    <property type="status" value="NOT_ANNOTATED_CDS"/>
    <property type="molecule type" value="Genomic_DNA"/>
</dbReference>
<dbReference type="InterPro" id="IPR051475">
    <property type="entry name" value="Diverse_Ion_Transporter"/>
</dbReference>
<evidence type="ECO:0000256" key="11">
    <source>
        <dbReference type="ARBA" id="ARBA00023136"/>
    </source>
</evidence>
<keyword evidence="7" id="KW-0963">Cytoplasm</keyword>
<organism evidence="19 20">
    <name type="scientific">Lutzomyia longipalpis</name>
    <name type="common">Sand fly</name>
    <dbReference type="NCBI Taxonomy" id="7200"/>
    <lineage>
        <taxon>Eukaryota</taxon>
        <taxon>Metazoa</taxon>
        <taxon>Ecdysozoa</taxon>
        <taxon>Arthropoda</taxon>
        <taxon>Hexapoda</taxon>
        <taxon>Insecta</taxon>
        <taxon>Pterygota</taxon>
        <taxon>Neoptera</taxon>
        <taxon>Endopterygota</taxon>
        <taxon>Diptera</taxon>
        <taxon>Nematocera</taxon>
        <taxon>Psychodoidea</taxon>
        <taxon>Psychodidae</taxon>
        <taxon>Lutzomyia</taxon>
        <taxon>Lutzomyia</taxon>
    </lineage>
</organism>
<dbReference type="EMBL" id="GITU01009668">
    <property type="protein sequence ID" value="MBC1178371.1"/>
    <property type="molecule type" value="Transcribed_RNA"/>
</dbReference>
<dbReference type="GO" id="GO:0042383">
    <property type="term" value="C:sarcolemma"/>
    <property type="evidence" value="ECO:0007669"/>
    <property type="project" value="UniProtKB-SubCell"/>
</dbReference>
<feature type="compositionally biased region" description="Polar residues" evidence="15">
    <location>
        <begin position="1"/>
        <end position="16"/>
    </location>
</feature>
<feature type="transmembrane region" description="Helical" evidence="16">
    <location>
        <begin position="395"/>
        <end position="417"/>
    </location>
</feature>
<feature type="transmembrane region" description="Helical" evidence="16">
    <location>
        <begin position="355"/>
        <end position="375"/>
    </location>
</feature>
<reference evidence="18" key="2">
    <citation type="journal article" date="2020" name="BMC">
        <title>Leishmania infection induces a limited differential gene expression in the sand fly midgut.</title>
        <authorList>
            <person name="Coutinho-Abreu I.V."/>
            <person name="Serafim T.D."/>
            <person name="Meneses C."/>
            <person name="Kamhawi S."/>
            <person name="Oliveira F."/>
            <person name="Valenzuela J.G."/>
        </authorList>
    </citation>
    <scope>NUCLEOTIDE SEQUENCE</scope>
    <source>
        <strain evidence="18">Jacobina</strain>
        <tissue evidence="18">Midgut</tissue>
    </source>
</reference>
<name>A0A1B0GHL0_LUTLO</name>
<keyword evidence="6" id="KW-1003">Cell membrane</keyword>
<dbReference type="PANTHER" id="PTHR43568:SF1">
    <property type="entry name" value="P PROTEIN"/>
    <property type="match status" value="1"/>
</dbReference>
<feature type="transmembrane region" description="Helical" evidence="16">
    <location>
        <begin position="164"/>
        <end position="188"/>
    </location>
</feature>
<reference evidence="20" key="1">
    <citation type="submission" date="2012-05" db="EMBL/GenBank/DDBJ databases">
        <title>Whole Genome Assembly of Lutzomyia longipalpis.</title>
        <authorList>
            <person name="Richards S."/>
            <person name="Qu C."/>
            <person name="Dillon R."/>
            <person name="Worley K."/>
            <person name="Scherer S."/>
            <person name="Batterton M."/>
            <person name="Taylor A."/>
            <person name="Hawes A."/>
            <person name="Hernandez B."/>
            <person name="Kovar C."/>
            <person name="Mandapat C."/>
            <person name="Pham C."/>
            <person name="Qu C."/>
            <person name="Jing C."/>
            <person name="Bess C."/>
            <person name="Bandaranaike D."/>
            <person name="Ngo D."/>
            <person name="Ongeri F."/>
            <person name="Arias F."/>
            <person name="Lara F."/>
            <person name="Weissenberger G."/>
            <person name="Kamau G."/>
            <person name="Han H."/>
            <person name="Shen H."/>
            <person name="Dinh H."/>
            <person name="Khalil I."/>
            <person name="Jones J."/>
            <person name="Shafer J."/>
            <person name="Jayaseelan J."/>
            <person name="Quiroz J."/>
            <person name="Blankenburg K."/>
            <person name="Nguyen L."/>
            <person name="Jackson L."/>
            <person name="Francisco L."/>
            <person name="Tang L.-Y."/>
            <person name="Pu L.-L."/>
            <person name="Perales L."/>
            <person name="Lorensuhewa L."/>
            <person name="Munidasa M."/>
            <person name="Coyle M."/>
            <person name="Taylor M."/>
            <person name="Puazo M."/>
            <person name="Firestine M."/>
            <person name="Scheel M."/>
            <person name="Javaid M."/>
            <person name="Wang M."/>
            <person name="Li M."/>
            <person name="Tabassum N."/>
            <person name="Saada N."/>
            <person name="Osuji N."/>
            <person name="Aqrawi P."/>
            <person name="Fu Q."/>
            <person name="Thornton R."/>
            <person name="Raj R."/>
            <person name="Goodspeed R."/>
            <person name="Mata R."/>
            <person name="Najjar R."/>
            <person name="Gubbala S."/>
            <person name="Lee S."/>
            <person name="Denson S."/>
            <person name="Patil S."/>
            <person name="Macmil S."/>
            <person name="Qi S."/>
            <person name="Matskevitch T."/>
            <person name="Palculict T."/>
            <person name="Mathew T."/>
            <person name="Vee V."/>
            <person name="Velamala V."/>
            <person name="Korchina V."/>
            <person name="Cai W."/>
            <person name="Liu W."/>
            <person name="Dai W."/>
            <person name="Zou X."/>
            <person name="Zhu Y."/>
            <person name="Zhang Y."/>
            <person name="Wu Y.-Q."/>
            <person name="Xin Y."/>
            <person name="Nazarath L."/>
            <person name="Kovar C."/>
            <person name="Han Y."/>
            <person name="Muzny D."/>
            <person name="Gibbs R."/>
        </authorList>
    </citation>
    <scope>NUCLEOTIDE SEQUENCE [LARGE SCALE GENOMIC DNA]</scope>
    <source>
        <strain evidence="20">Jacobina</strain>
    </source>
</reference>
<evidence type="ECO:0000256" key="15">
    <source>
        <dbReference type="SAM" id="MobiDB-lite"/>
    </source>
</evidence>
<dbReference type="Proteomes" id="UP000092461">
    <property type="component" value="Unassembled WGS sequence"/>
</dbReference>
<reference evidence="19" key="3">
    <citation type="submission" date="2020-05" db="UniProtKB">
        <authorList>
            <consortium name="EnsemblMetazoa"/>
        </authorList>
    </citation>
    <scope>IDENTIFICATION</scope>
    <source>
        <strain evidence="19">Jacobina</strain>
    </source>
</reference>
<accession>A0A1B0GHL0</accession>
<keyword evidence="9" id="KW-0735">Signal-anchor</keyword>
<dbReference type="EMBL" id="AJWK01005308">
    <property type="status" value="NOT_ANNOTATED_CDS"/>
    <property type="molecule type" value="Genomic_DNA"/>
</dbReference>
<comment type="similarity">
    <text evidence="4">Belongs to the sarcoglycan beta/delta/gamma/zeta family.</text>
</comment>
<feature type="transmembrane region" description="Helical" evidence="16">
    <location>
        <begin position="438"/>
        <end position="458"/>
    </location>
</feature>
<dbReference type="VEuPathDB" id="VectorBase:LLONM1_007428"/>
<evidence type="ECO:0000256" key="13">
    <source>
        <dbReference type="ARBA" id="ARBA00023180"/>
    </source>
</evidence>
<evidence type="ECO:0000256" key="1">
    <source>
        <dbReference type="ARBA" id="ARBA00004141"/>
    </source>
</evidence>
<feature type="transmembrane region" description="Helical" evidence="16">
    <location>
        <begin position="758"/>
        <end position="785"/>
    </location>
</feature>
<dbReference type="CDD" id="cd01116">
    <property type="entry name" value="P_permease"/>
    <property type="match status" value="1"/>
</dbReference>
<evidence type="ECO:0000256" key="2">
    <source>
        <dbReference type="ARBA" id="ARBA00004245"/>
    </source>
</evidence>
<dbReference type="Pfam" id="PF03600">
    <property type="entry name" value="CitMHS"/>
    <property type="match status" value="1"/>
</dbReference>
<dbReference type="GO" id="GO:0055085">
    <property type="term" value="P:transmembrane transport"/>
    <property type="evidence" value="ECO:0007669"/>
    <property type="project" value="InterPro"/>
</dbReference>
<evidence type="ECO:0000256" key="8">
    <source>
        <dbReference type="ARBA" id="ARBA00022692"/>
    </source>
</evidence>
<feature type="transmembrane region" description="Helical" evidence="16">
    <location>
        <begin position="67"/>
        <end position="93"/>
    </location>
</feature>
<keyword evidence="8 16" id="KW-0812">Transmembrane</keyword>
<evidence type="ECO:0000313" key="19">
    <source>
        <dbReference type="EnsemblMetazoa" id="LLOJ001527-PA"/>
    </source>
</evidence>
<evidence type="ECO:0000313" key="18">
    <source>
        <dbReference type="EMBL" id="MBC1178371.1"/>
    </source>
</evidence>
<feature type="transmembrane region" description="Helical" evidence="16">
    <location>
        <begin position="304"/>
        <end position="320"/>
    </location>
</feature>
<feature type="transmembrane region" description="Helical" evidence="16">
    <location>
        <begin position="669"/>
        <end position="689"/>
    </location>
</feature>
<proteinExistence type="inferred from homology"/>
<dbReference type="VEuPathDB" id="VectorBase:LLONM1_011678"/>
<keyword evidence="14" id="KW-0206">Cytoskeleton</keyword>
<evidence type="ECO:0000313" key="20">
    <source>
        <dbReference type="Proteomes" id="UP000092461"/>
    </source>
</evidence>
<dbReference type="EMBL" id="AJWK01005309">
    <property type="status" value="NOT_ANNOTATED_CDS"/>
    <property type="molecule type" value="Genomic_DNA"/>
</dbReference>
<dbReference type="AlphaFoldDB" id="A0A1B0GHL0"/>
<keyword evidence="10 16" id="KW-1133">Transmembrane helix</keyword>